<evidence type="ECO:0000259" key="8">
    <source>
        <dbReference type="PROSITE" id="PS50802"/>
    </source>
</evidence>
<comment type="function">
    <text evidence="6">Hydrolase that can remove conjugated ubiquitin from proteins and may therefore play an important regulatory role at the level of protein turnover by preventing degradation.</text>
</comment>
<evidence type="ECO:0000256" key="1">
    <source>
        <dbReference type="ARBA" id="ARBA00000707"/>
    </source>
</evidence>
<dbReference type="InterPro" id="IPR057766">
    <property type="entry name" value="Znf-C2H2_OTU1-like_C"/>
</dbReference>
<feature type="compositionally biased region" description="Low complexity" evidence="7">
    <location>
        <begin position="179"/>
        <end position="191"/>
    </location>
</feature>
<evidence type="ECO:0000313" key="9">
    <source>
        <dbReference type="EMBL" id="WIA15959.1"/>
    </source>
</evidence>
<keyword evidence="5 6" id="KW-0788">Thiol protease</keyword>
<evidence type="ECO:0000256" key="4">
    <source>
        <dbReference type="ARBA" id="ARBA00022801"/>
    </source>
</evidence>
<accession>A0ABY8U3M2</accession>
<proteinExistence type="predicted"/>
<keyword evidence="2" id="KW-0645">Protease</keyword>
<dbReference type="Pfam" id="PF24560">
    <property type="entry name" value="zf-C2H2_OTU1_C"/>
    <property type="match status" value="1"/>
</dbReference>
<evidence type="ECO:0000256" key="6">
    <source>
        <dbReference type="RuleBase" id="RU367104"/>
    </source>
</evidence>
<protein>
    <recommendedName>
        <fullName evidence="6">Ubiquitin thioesterase OTU</fullName>
        <ecNumber evidence="6">3.4.19.12</ecNumber>
    </recommendedName>
</protein>
<keyword evidence="3 6" id="KW-0833">Ubl conjugation pathway</keyword>
<comment type="subcellular location">
    <subcellularLocation>
        <location evidence="6">Cytoplasm</location>
    </subcellularLocation>
</comment>
<sequence>MLRPIAADNSCLFNAVGYTMHHSTNRAPFLRQVVSREVSSDPQKYSPVFLGMENAAYCNWITNPAHWGGGIELSILAAHYRREIAAWNLATGALHVFGEEEGYTKQVMVIYNGVHYDALAIAASPRTEQDEDVTEYNPRTRRGKMILAAAQQLVKMHLKGKTAHHEQQQQKKQEEKAAAKASKSGKSKAAGSIGTLPAAAAASSTAGGAEAGAGQQLLVCGSCGEQAQGLEAAKAHAAATGHTDFEEVVAV</sequence>
<dbReference type="Proteomes" id="UP001244341">
    <property type="component" value="Chromosome 7b"/>
</dbReference>
<dbReference type="EMBL" id="CP126214">
    <property type="protein sequence ID" value="WIA15959.1"/>
    <property type="molecule type" value="Genomic_DNA"/>
</dbReference>
<evidence type="ECO:0000313" key="10">
    <source>
        <dbReference type="Proteomes" id="UP001244341"/>
    </source>
</evidence>
<dbReference type="InterPro" id="IPR003323">
    <property type="entry name" value="OTU_dom"/>
</dbReference>
<dbReference type="PANTHER" id="PTHR13312:SF0">
    <property type="entry name" value="UBIQUITIN THIOESTERASE OTU1"/>
    <property type="match status" value="1"/>
</dbReference>
<comment type="catalytic activity">
    <reaction evidence="1 6">
        <text>Thiol-dependent hydrolysis of ester, thioester, amide, peptide and isopeptide bonds formed by the C-terminal Gly of ubiquitin (a 76-residue protein attached to proteins as an intracellular targeting signal).</text>
        <dbReference type="EC" id="3.4.19.12"/>
    </reaction>
</comment>
<evidence type="ECO:0000256" key="3">
    <source>
        <dbReference type="ARBA" id="ARBA00022786"/>
    </source>
</evidence>
<feature type="region of interest" description="Disordered" evidence="7">
    <location>
        <begin position="158"/>
        <end position="191"/>
    </location>
</feature>
<dbReference type="Pfam" id="PF02338">
    <property type="entry name" value="OTU"/>
    <property type="match status" value="1"/>
</dbReference>
<reference evidence="9 10" key="1">
    <citation type="submission" date="2023-05" db="EMBL/GenBank/DDBJ databases">
        <title>A 100% complete, gapless, phased diploid assembly of the Scenedesmus obliquus UTEX 3031 genome.</title>
        <authorList>
            <person name="Biondi T.C."/>
            <person name="Hanschen E.R."/>
            <person name="Kwon T."/>
            <person name="Eng W."/>
            <person name="Kruse C.P.S."/>
            <person name="Koehler S.I."/>
            <person name="Kunde Y."/>
            <person name="Gleasner C.D."/>
            <person name="You Mak K.T."/>
            <person name="Polle J."/>
            <person name="Hovde B.T."/>
            <person name="Starkenburg S.R."/>
        </authorList>
    </citation>
    <scope>NUCLEOTIDE SEQUENCE [LARGE SCALE GENOMIC DNA]</scope>
    <source>
        <strain evidence="9 10">DOE0152z</strain>
    </source>
</reference>
<organism evidence="9 10">
    <name type="scientific">Tetradesmus obliquus</name>
    <name type="common">Green alga</name>
    <name type="synonym">Acutodesmus obliquus</name>
    <dbReference type="NCBI Taxonomy" id="3088"/>
    <lineage>
        <taxon>Eukaryota</taxon>
        <taxon>Viridiplantae</taxon>
        <taxon>Chlorophyta</taxon>
        <taxon>core chlorophytes</taxon>
        <taxon>Chlorophyceae</taxon>
        <taxon>CS clade</taxon>
        <taxon>Sphaeropleales</taxon>
        <taxon>Scenedesmaceae</taxon>
        <taxon>Tetradesmus</taxon>
    </lineage>
</organism>
<name>A0ABY8U3M2_TETOB</name>
<dbReference type="SUPFAM" id="SSF54001">
    <property type="entry name" value="Cysteine proteinases"/>
    <property type="match status" value="1"/>
</dbReference>
<dbReference type="Gene3D" id="3.90.70.80">
    <property type="match status" value="1"/>
</dbReference>
<dbReference type="PANTHER" id="PTHR13312">
    <property type="entry name" value="HIV-INDUCED PROTEIN-7-LIKE PROTEASE"/>
    <property type="match status" value="1"/>
</dbReference>
<keyword evidence="10" id="KW-1185">Reference proteome</keyword>
<keyword evidence="4 6" id="KW-0378">Hydrolase</keyword>
<feature type="compositionally biased region" description="Basic and acidic residues" evidence="7">
    <location>
        <begin position="163"/>
        <end position="178"/>
    </location>
</feature>
<feature type="domain" description="OTU" evidence="8">
    <location>
        <begin position="1"/>
        <end position="122"/>
    </location>
</feature>
<keyword evidence="6" id="KW-0963">Cytoplasm</keyword>
<evidence type="ECO:0000256" key="2">
    <source>
        <dbReference type="ARBA" id="ARBA00022670"/>
    </source>
</evidence>
<evidence type="ECO:0000256" key="7">
    <source>
        <dbReference type="SAM" id="MobiDB-lite"/>
    </source>
</evidence>
<gene>
    <name evidence="9" type="ORF">OEZ85_012700</name>
</gene>
<dbReference type="PROSITE" id="PS50802">
    <property type="entry name" value="OTU"/>
    <property type="match status" value="1"/>
</dbReference>
<evidence type="ECO:0000256" key="5">
    <source>
        <dbReference type="ARBA" id="ARBA00022807"/>
    </source>
</evidence>
<dbReference type="InterPro" id="IPR038765">
    <property type="entry name" value="Papain-like_cys_pep_sf"/>
</dbReference>
<dbReference type="EC" id="3.4.19.12" evidence="6"/>